<evidence type="ECO:0000313" key="1">
    <source>
        <dbReference type="EMBL" id="ODN69904.1"/>
    </source>
</evidence>
<sequence length="103" mass="11519">MKNVMIVDGAENCAYDLYELSDEDFAVIFPGDGQDIQFVDELDGMASADAILAGMWTRPVAKKKASGIHGILFYELSGKKEYYPNRRDSDLDFKGRPFSIESI</sequence>
<keyword evidence="2" id="KW-1185">Reference proteome</keyword>
<name>A0A1E3H0T7_9HYPH</name>
<gene>
    <name evidence="1" type="ORF">A6302_02786</name>
</gene>
<accession>A0A1E3H0T7</accession>
<dbReference type="AlphaFoldDB" id="A0A1E3H0T7"/>
<dbReference type="OrthoDB" id="2990299at2"/>
<organism evidence="1 2">
    <name type="scientific">Methylobrevis pamukkalensis</name>
    <dbReference type="NCBI Taxonomy" id="1439726"/>
    <lineage>
        <taxon>Bacteria</taxon>
        <taxon>Pseudomonadati</taxon>
        <taxon>Pseudomonadota</taxon>
        <taxon>Alphaproteobacteria</taxon>
        <taxon>Hyphomicrobiales</taxon>
        <taxon>Pleomorphomonadaceae</taxon>
        <taxon>Methylobrevis</taxon>
    </lineage>
</organism>
<evidence type="ECO:0000313" key="2">
    <source>
        <dbReference type="Proteomes" id="UP000094622"/>
    </source>
</evidence>
<dbReference type="EMBL" id="MCRJ01000069">
    <property type="protein sequence ID" value="ODN69904.1"/>
    <property type="molecule type" value="Genomic_DNA"/>
</dbReference>
<protein>
    <submittedName>
        <fullName evidence="1">Uncharacterized protein</fullName>
    </submittedName>
</protein>
<proteinExistence type="predicted"/>
<dbReference type="Proteomes" id="UP000094622">
    <property type="component" value="Unassembled WGS sequence"/>
</dbReference>
<reference evidence="1 2" key="1">
    <citation type="submission" date="2016-07" db="EMBL/GenBank/DDBJ databases">
        <title>Draft Genome Sequence of Methylobrevis pamukkalensis PK2.</title>
        <authorList>
            <person name="Vasilenko O.V."/>
            <person name="Doronina N.V."/>
            <person name="Shmareva M.N."/>
            <person name="Tarlachkov S.V."/>
            <person name="Mustakhimov I."/>
            <person name="Trotsenko Y.A."/>
        </authorList>
    </citation>
    <scope>NUCLEOTIDE SEQUENCE [LARGE SCALE GENOMIC DNA]</scope>
    <source>
        <strain evidence="1 2">PK2</strain>
    </source>
</reference>
<comment type="caution">
    <text evidence="1">The sequence shown here is derived from an EMBL/GenBank/DDBJ whole genome shotgun (WGS) entry which is preliminary data.</text>
</comment>
<dbReference type="RefSeq" id="WP_069307301.1">
    <property type="nucleotide sequence ID" value="NZ_MCRJ01000069.1"/>
</dbReference>